<dbReference type="Pfam" id="PF13378">
    <property type="entry name" value="MR_MLE_C"/>
    <property type="match status" value="1"/>
</dbReference>
<evidence type="ECO:0000259" key="2">
    <source>
        <dbReference type="SMART" id="SM00922"/>
    </source>
</evidence>
<feature type="domain" description="Mandelate racemase/muconate lactonizing enzyme C-terminal" evidence="2">
    <location>
        <begin position="138"/>
        <end position="250"/>
    </location>
</feature>
<evidence type="ECO:0000256" key="1">
    <source>
        <dbReference type="ARBA" id="ARBA00023239"/>
    </source>
</evidence>
<proteinExistence type="predicted"/>
<sequence length="386" mass="42416">MDFTTDETHRPPERDLAITDVSTMVLQGNFPWGIVKVETDAGIVGYGEVHGDGPNDPGRLEGQNPLDIERVRDVMWEPGPGVEMALWDIKGKVLDVPVYELLGGKYRDAVRVYCDTHGGESLGEAQSGTVDPREVYTPESYAEAAREVVDAGFDALKFDLDVRTHADVDTAARRLDNAAIEHKASLVEAVREEIGYDVDLGFDLHWNFTVETATRLANELEPYDLGWLEDPVPPRKYDAHRRVREATSCPIMTGENLRDPGEFKEMLDAEGLDVAAPDPHNCGGLRDFRRIATLCDLEGVPIVAHNIQGPVGTVAAAHAAASVPNFVALEYHAFDVPWFEDLVSRTGEDGDVIEDGQIDLPEGPGLGIEIDFDVAERYLVDGEELV</sequence>
<accession>A0A7U3WBR3</accession>
<dbReference type="SMART" id="SM00922">
    <property type="entry name" value="MR_MLE"/>
    <property type="match status" value="1"/>
</dbReference>
<dbReference type="SUPFAM" id="SSF51604">
    <property type="entry name" value="Enolase C-terminal domain-like"/>
    <property type="match status" value="1"/>
</dbReference>
<dbReference type="SFLD" id="SFLDG00179">
    <property type="entry name" value="mandelate_racemase"/>
    <property type="match status" value="1"/>
</dbReference>
<organism evidence="3 4">
    <name type="scientific">Halosimplex litoreum</name>
    <dbReference type="NCBI Taxonomy" id="1198301"/>
    <lineage>
        <taxon>Archaea</taxon>
        <taxon>Methanobacteriati</taxon>
        <taxon>Methanobacteriota</taxon>
        <taxon>Stenosarchaea group</taxon>
        <taxon>Halobacteria</taxon>
        <taxon>Halobacteriales</taxon>
        <taxon>Haloarculaceae</taxon>
        <taxon>Halosimplex</taxon>
    </lineage>
</organism>
<dbReference type="KEGG" id="hlt:I7X12_07425"/>
<dbReference type="AlphaFoldDB" id="A0A7U3WBR3"/>
<dbReference type="GO" id="GO:0016829">
    <property type="term" value="F:lyase activity"/>
    <property type="evidence" value="ECO:0007669"/>
    <property type="project" value="UniProtKB-KW"/>
</dbReference>
<gene>
    <name evidence="3" type="ORF">I7X12_07425</name>
</gene>
<dbReference type="SFLD" id="SFLDS00001">
    <property type="entry name" value="Enolase"/>
    <property type="match status" value="1"/>
</dbReference>
<dbReference type="PROSITE" id="PS00909">
    <property type="entry name" value="MR_MLE_2"/>
    <property type="match status" value="1"/>
</dbReference>
<dbReference type="OrthoDB" id="42605at2157"/>
<dbReference type="CDD" id="cd03316">
    <property type="entry name" value="MR_like"/>
    <property type="match status" value="1"/>
</dbReference>
<dbReference type="Pfam" id="PF02746">
    <property type="entry name" value="MR_MLE_N"/>
    <property type="match status" value="1"/>
</dbReference>
<dbReference type="Gene3D" id="3.20.20.120">
    <property type="entry name" value="Enolase-like C-terminal domain"/>
    <property type="match status" value="1"/>
</dbReference>
<dbReference type="Proteomes" id="UP000595001">
    <property type="component" value="Chromosome"/>
</dbReference>
<dbReference type="Gene3D" id="3.30.390.10">
    <property type="entry name" value="Enolase-like, N-terminal domain"/>
    <property type="match status" value="1"/>
</dbReference>
<evidence type="ECO:0000313" key="3">
    <source>
        <dbReference type="EMBL" id="QPV65058.1"/>
    </source>
</evidence>
<dbReference type="PANTHER" id="PTHR48080:SF2">
    <property type="entry name" value="D-GALACTONATE DEHYDRATASE"/>
    <property type="match status" value="1"/>
</dbReference>
<dbReference type="GO" id="GO:0009063">
    <property type="term" value="P:amino acid catabolic process"/>
    <property type="evidence" value="ECO:0007669"/>
    <property type="project" value="InterPro"/>
</dbReference>
<dbReference type="InterPro" id="IPR013342">
    <property type="entry name" value="Mandelate_racemase_C"/>
</dbReference>
<dbReference type="InterPro" id="IPR013341">
    <property type="entry name" value="Mandelate_racemase_N_dom"/>
</dbReference>
<dbReference type="InterPro" id="IPR036849">
    <property type="entry name" value="Enolase-like_C_sf"/>
</dbReference>
<dbReference type="InterPro" id="IPR034593">
    <property type="entry name" value="DgoD-like"/>
</dbReference>
<dbReference type="InterPro" id="IPR029017">
    <property type="entry name" value="Enolase-like_N"/>
</dbReference>
<protein>
    <submittedName>
        <fullName evidence="3">Mandelate racemase/muconate lactonizing enzyme family protein</fullName>
    </submittedName>
</protein>
<dbReference type="InterPro" id="IPR029065">
    <property type="entry name" value="Enolase_C-like"/>
</dbReference>
<reference evidence="3 4" key="1">
    <citation type="submission" date="2020-12" db="EMBL/GenBank/DDBJ databases">
        <title>Halosimplex halophilum sp. nov. and Halosimplex salinum sp. nov., two new members of the genus Halosimplex.</title>
        <authorList>
            <person name="Cui H.L."/>
        </authorList>
    </citation>
    <scope>NUCLEOTIDE SEQUENCE [LARGE SCALE GENOMIC DNA]</scope>
    <source>
        <strain evidence="3 4">YGH94</strain>
    </source>
</reference>
<dbReference type="SUPFAM" id="SSF54826">
    <property type="entry name" value="Enolase N-terminal domain-like"/>
    <property type="match status" value="1"/>
</dbReference>
<dbReference type="InterPro" id="IPR018110">
    <property type="entry name" value="Mandel_Rmase/mucon_lact_enz_CS"/>
</dbReference>
<dbReference type="PANTHER" id="PTHR48080">
    <property type="entry name" value="D-GALACTONATE DEHYDRATASE-RELATED"/>
    <property type="match status" value="1"/>
</dbReference>
<keyword evidence="1" id="KW-0456">Lyase</keyword>
<evidence type="ECO:0000313" key="4">
    <source>
        <dbReference type="Proteomes" id="UP000595001"/>
    </source>
</evidence>
<dbReference type="EMBL" id="CP065856">
    <property type="protein sequence ID" value="QPV65058.1"/>
    <property type="molecule type" value="Genomic_DNA"/>
</dbReference>
<name>A0A7U3WBR3_9EURY</name>
<keyword evidence="4" id="KW-1185">Reference proteome</keyword>